<dbReference type="PANTHER" id="PTHR12894">
    <property type="entry name" value="CNH DOMAIN CONTAINING"/>
    <property type="match status" value="1"/>
</dbReference>
<dbReference type="Proteomes" id="UP000232323">
    <property type="component" value="Unassembled WGS sequence"/>
</dbReference>
<sequence>MLDGDESSGDPTRNAYNFNIIHRRRDNRRITCIAVDDFTKNIFLGLSGGQVEEHQLLPPPDDIQHRASATTPNHALLKLVSERRFSRHAISEICCLPAAVCIAARTEDGMVFVAAHESANLQALPGVRSNAVAMAGDAAKSPSRLAVAVKSSVNPGLALAKAAVEGQRRLSGPGTGSTASRSEVPLSSAQRKAPATVASAPSNAISYSCNLLVYAVASGPGGTSQGGQPAQLLAKVALSEPVLAMAWVGDGILAAVPGGYKLVQSGSKISDVATGLSNETMVTSCTPKKQALLLFSDNLLLLVDSQGMATQQPFLLPEHPLAITIAGAFVVVATDLELLIFDASSAMLIQRISFAHDDAWVAAARRLPCAYDQGSKSILVATSSMLACLSPVEEERQVWELLRVRRYPQAISLALSCLRKSSQVVAGEGIPPAAYPWAGPALAQAGLLLLYEMRTAEAMEVFEACPVSAWQPAQLLPLYPEVATRWLEGLPSPMAYWGLHGPATLLSLQQICGRYMEERFKTGVSEHLEGSEVQNDHLDTVRGRTEDLLRRANLDIAKYILKVRGNLGVSCLQALDSLVMNLLCKGQEAGLLEGFVNPLLADSRVVSREGETAPRTALQDIHNTPPIVASSGSQLASQSVLRESVDLLQAHGRWHALALLRAARNHLAEALDIWKGMALGELKESIASTGAVAIASGNVQFVATSYAVMALLNGRHPHTSTPATFPPPYFSVPLVLSHLPWLLQHGPQQAQRLLKGLSDVLPVYSVLKLLRGRRDDVRWEYLQCVVWQCKEDIVEDVHELHTELGVELVRCIQGQHAGWEPDPVDACTPSSSSSSSTRNHVPQSTSRSQLHNSQEKDGNTSMAIQLHNSQEKDGNTVTLKALGDQSKEVDRDVESPHGVSPTLTFWAAVDATLDALESFLTQEEEIRRRQPKQLLQGNDVFLGAKGNMSSIHSRDMKMKTREKQLFKVKDGEYAALPPEALIQAIRHHEDSSESSCEAGDSSKLPRILRLHAALLLHLYQSRKYNPGSVMQIILSNLEQSGTVSASHVGPQAPGLLPSSTSSAGSGSRSDAGFIVMSRQFLRERVRLSSCLGDHSSALRILALQRADMEACIIYCRRQQQQQQLLNSEGPVGNGALSSYQRGNMHTSDVTQPLSNDNAWLVLLELLLSPGNSQQPMYSEAVRVLHEEGGCLDPLKVIEAVPDAVPLHVAAQTLTAMLAGSMHRGRHAQVLRGLHRSHNLAHRAVLAQLSSQRLLVSEESACHGCHNLLMDKVVSGYPSGMVLCGRCARPEQQH</sequence>
<evidence type="ECO:0000256" key="1">
    <source>
        <dbReference type="SAM" id="MobiDB-lite"/>
    </source>
</evidence>
<dbReference type="GO" id="GO:0034058">
    <property type="term" value="P:endosomal vesicle fusion"/>
    <property type="evidence" value="ECO:0007669"/>
    <property type="project" value="TreeGrafter"/>
</dbReference>
<name>A0A250WWE4_9CHLO</name>
<feature type="region of interest" description="Disordered" evidence="1">
    <location>
        <begin position="168"/>
        <end position="190"/>
    </location>
</feature>
<dbReference type="GO" id="GO:0006914">
    <property type="term" value="P:autophagy"/>
    <property type="evidence" value="ECO:0007669"/>
    <property type="project" value="TreeGrafter"/>
</dbReference>
<feature type="region of interest" description="Disordered" evidence="1">
    <location>
        <begin position="822"/>
        <end position="858"/>
    </location>
</feature>
<feature type="region of interest" description="Disordered" evidence="1">
    <location>
        <begin position="1043"/>
        <end position="1067"/>
    </location>
</feature>
<accession>A0A250WWE4</accession>
<feature type="compositionally biased region" description="Polar residues" evidence="1">
    <location>
        <begin position="176"/>
        <end position="190"/>
    </location>
</feature>
<gene>
    <name evidence="2" type="ORF">CEUSTIGMA_g2296.t1</name>
</gene>
<dbReference type="PANTHER" id="PTHR12894:SF27">
    <property type="entry name" value="TRANSFORMING GROWTH FACTOR-BETA RECEPTOR-ASSOCIATED PROTEIN 1"/>
    <property type="match status" value="1"/>
</dbReference>
<evidence type="ECO:0000313" key="3">
    <source>
        <dbReference type="Proteomes" id="UP000232323"/>
    </source>
</evidence>
<keyword evidence="3" id="KW-1185">Reference proteome</keyword>
<feature type="compositionally biased region" description="Low complexity" evidence="1">
    <location>
        <begin position="1058"/>
        <end position="1067"/>
    </location>
</feature>
<organism evidence="2 3">
    <name type="scientific">Chlamydomonas eustigma</name>
    <dbReference type="NCBI Taxonomy" id="1157962"/>
    <lineage>
        <taxon>Eukaryota</taxon>
        <taxon>Viridiplantae</taxon>
        <taxon>Chlorophyta</taxon>
        <taxon>core chlorophytes</taxon>
        <taxon>Chlorophyceae</taxon>
        <taxon>CS clade</taxon>
        <taxon>Chlamydomonadales</taxon>
        <taxon>Chlamydomonadaceae</taxon>
        <taxon>Chlamydomonas</taxon>
    </lineage>
</organism>
<dbReference type="STRING" id="1157962.A0A250WWE4"/>
<dbReference type="OrthoDB" id="552953at2759"/>
<proteinExistence type="predicted"/>
<dbReference type="GO" id="GO:0005737">
    <property type="term" value="C:cytoplasm"/>
    <property type="evidence" value="ECO:0007669"/>
    <property type="project" value="TreeGrafter"/>
</dbReference>
<feature type="compositionally biased region" description="Polar residues" evidence="1">
    <location>
        <begin position="837"/>
        <end position="852"/>
    </location>
</feature>
<comment type="caution">
    <text evidence="2">The sequence shown here is derived from an EMBL/GenBank/DDBJ whole genome shotgun (WGS) entry which is preliminary data.</text>
</comment>
<dbReference type="InterPro" id="IPR032914">
    <property type="entry name" value="Vam6/VPS39/TRAP1"/>
</dbReference>
<protein>
    <submittedName>
        <fullName evidence="2">Uncharacterized protein</fullName>
    </submittedName>
</protein>
<dbReference type="EMBL" id="BEGY01000009">
    <property type="protein sequence ID" value="GAX74850.1"/>
    <property type="molecule type" value="Genomic_DNA"/>
</dbReference>
<reference evidence="2 3" key="1">
    <citation type="submission" date="2017-08" db="EMBL/GenBank/DDBJ databases">
        <title>Acidophilic green algal genome provides insights into adaptation to an acidic environment.</title>
        <authorList>
            <person name="Hirooka S."/>
            <person name="Hirose Y."/>
            <person name="Kanesaki Y."/>
            <person name="Higuchi S."/>
            <person name="Fujiwara T."/>
            <person name="Onuma R."/>
            <person name="Era A."/>
            <person name="Ohbayashi R."/>
            <person name="Uzuka A."/>
            <person name="Nozaki H."/>
            <person name="Yoshikawa H."/>
            <person name="Miyagishima S.Y."/>
        </authorList>
    </citation>
    <scope>NUCLEOTIDE SEQUENCE [LARGE SCALE GENOMIC DNA]</scope>
    <source>
        <strain evidence="2 3">NIES-2499</strain>
    </source>
</reference>
<dbReference type="GO" id="GO:0016020">
    <property type="term" value="C:membrane"/>
    <property type="evidence" value="ECO:0007669"/>
    <property type="project" value="TreeGrafter"/>
</dbReference>
<evidence type="ECO:0000313" key="2">
    <source>
        <dbReference type="EMBL" id="GAX74850.1"/>
    </source>
</evidence>